<gene>
    <name evidence="2" type="ORF">COHA_009360</name>
</gene>
<dbReference type="Proteomes" id="UP001205105">
    <property type="component" value="Unassembled WGS sequence"/>
</dbReference>
<evidence type="ECO:0000313" key="2">
    <source>
        <dbReference type="EMBL" id="KAI7836780.1"/>
    </source>
</evidence>
<comment type="caution">
    <text evidence="2">The sequence shown here is derived from an EMBL/GenBank/DDBJ whole genome shotgun (WGS) entry which is preliminary data.</text>
</comment>
<name>A0AAD5H1L0_9CHLO</name>
<protein>
    <submittedName>
        <fullName evidence="2">Uncharacterized protein</fullName>
    </submittedName>
</protein>
<sequence length="72" mass="7523">MFGSLIHKAADQVGAAAPKPAPQPSATASTTAAPRRSLDTQRPQAASRPCHWGFELDGCDPFDFLVPGPLGH</sequence>
<feature type="compositionally biased region" description="Low complexity" evidence="1">
    <location>
        <begin position="24"/>
        <end position="34"/>
    </location>
</feature>
<reference evidence="2" key="1">
    <citation type="submission" date="2020-11" db="EMBL/GenBank/DDBJ databases">
        <title>Chlorella ohadii genome sequencing and assembly.</title>
        <authorList>
            <person name="Murik O."/>
            <person name="Treves H."/>
            <person name="Kedem I."/>
            <person name="Shotland Y."/>
            <person name="Kaplan A."/>
        </authorList>
    </citation>
    <scope>NUCLEOTIDE SEQUENCE</scope>
    <source>
        <strain evidence="2">1</strain>
    </source>
</reference>
<evidence type="ECO:0000256" key="1">
    <source>
        <dbReference type="SAM" id="MobiDB-lite"/>
    </source>
</evidence>
<organism evidence="2 3">
    <name type="scientific">Chlorella ohadii</name>
    <dbReference type="NCBI Taxonomy" id="2649997"/>
    <lineage>
        <taxon>Eukaryota</taxon>
        <taxon>Viridiplantae</taxon>
        <taxon>Chlorophyta</taxon>
        <taxon>core chlorophytes</taxon>
        <taxon>Trebouxiophyceae</taxon>
        <taxon>Chlorellales</taxon>
        <taxon>Chlorellaceae</taxon>
        <taxon>Chlorella clade</taxon>
        <taxon>Chlorella</taxon>
    </lineage>
</organism>
<dbReference type="EMBL" id="JADXDR010000176">
    <property type="protein sequence ID" value="KAI7836780.1"/>
    <property type="molecule type" value="Genomic_DNA"/>
</dbReference>
<dbReference type="AlphaFoldDB" id="A0AAD5H1L0"/>
<feature type="region of interest" description="Disordered" evidence="1">
    <location>
        <begin position="13"/>
        <end position="49"/>
    </location>
</feature>
<accession>A0AAD5H1L0</accession>
<evidence type="ECO:0000313" key="3">
    <source>
        <dbReference type="Proteomes" id="UP001205105"/>
    </source>
</evidence>
<keyword evidence="3" id="KW-1185">Reference proteome</keyword>
<proteinExistence type="predicted"/>